<dbReference type="SUPFAM" id="SSF55961">
    <property type="entry name" value="Bet v1-like"/>
    <property type="match status" value="1"/>
</dbReference>
<dbReference type="AlphaFoldDB" id="A0A232LSY2"/>
<proteinExistence type="inferred from homology"/>
<evidence type="ECO:0000313" key="5">
    <source>
        <dbReference type="EMBL" id="OXV07255.1"/>
    </source>
</evidence>
<keyword evidence="6" id="KW-1185">Reference proteome</keyword>
<dbReference type="EMBL" id="NPHW01004973">
    <property type="protein sequence ID" value="OXV07255.1"/>
    <property type="molecule type" value="Genomic_DNA"/>
</dbReference>
<evidence type="ECO:0000256" key="2">
    <source>
        <dbReference type="ARBA" id="ARBA00011814"/>
    </source>
</evidence>
<dbReference type="GO" id="GO:0005739">
    <property type="term" value="C:mitochondrion"/>
    <property type="evidence" value="ECO:0007669"/>
    <property type="project" value="TreeGrafter"/>
</dbReference>
<feature type="domain" description="Coenzyme Q-binding protein COQ10 START" evidence="4">
    <location>
        <begin position="3"/>
        <end position="162"/>
    </location>
</feature>
<evidence type="ECO:0000256" key="1">
    <source>
        <dbReference type="ARBA" id="ARBA00006885"/>
    </source>
</evidence>
<evidence type="ECO:0000256" key="3">
    <source>
        <dbReference type="ARBA" id="ARBA00024947"/>
    </source>
</evidence>
<sequence length="175" mass="19198">MLPPSPLFEIIASVDSYSSFLPFMTASTVTARDPASGYPTQAILTVGYGPVQETFTSRVHCDPDRWVVEARSGDRPNNNNTSTSTTVPAATNEEDVFDYLSTRWELVPLPPPPPSTEAAGGALQQRTKVQLDIRFQFRNQFHAAVMGAIEDKVAGAMIEAFEHRIHGMGERMIKG</sequence>
<dbReference type="GO" id="GO:0048039">
    <property type="term" value="F:ubiquinone binding"/>
    <property type="evidence" value="ECO:0007669"/>
    <property type="project" value="InterPro"/>
</dbReference>
<dbReference type="PANTHER" id="PTHR12901:SF10">
    <property type="entry name" value="COENZYME Q-BINDING PROTEIN COQ10, MITOCHONDRIAL"/>
    <property type="match status" value="1"/>
</dbReference>
<gene>
    <name evidence="5" type="ORF">Egran_04976</name>
</gene>
<dbReference type="CDD" id="cd07813">
    <property type="entry name" value="COQ10p_like"/>
    <property type="match status" value="1"/>
</dbReference>
<protein>
    <recommendedName>
        <fullName evidence="4">Coenzyme Q-binding protein COQ10 START domain-containing protein</fullName>
    </recommendedName>
</protein>
<dbReference type="Gene3D" id="3.30.530.20">
    <property type="match status" value="1"/>
</dbReference>
<accession>A0A232LSY2</accession>
<comment type="subunit">
    <text evidence="2">Interacts with coenzyme Q.</text>
</comment>
<comment type="function">
    <text evidence="3">Required for the function of coenzyme Q in the respiratory chain. May serve as a chaperone or may be involved in the transport of Q6 from its site of synthesis to the catalytic sites of the respiratory complexes.</text>
</comment>
<dbReference type="Proteomes" id="UP000243515">
    <property type="component" value="Unassembled WGS sequence"/>
</dbReference>
<dbReference type="InterPro" id="IPR044996">
    <property type="entry name" value="COQ10-like"/>
</dbReference>
<dbReference type="InterPro" id="IPR023393">
    <property type="entry name" value="START-like_dom_sf"/>
</dbReference>
<dbReference type="InterPro" id="IPR005031">
    <property type="entry name" value="COQ10_START"/>
</dbReference>
<organism evidence="5 6">
    <name type="scientific">Elaphomyces granulatus</name>
    <dbReference type="NCBI Taxonomy" id="519963"/>
    <lineage>
        <taxon>Eukaryota</taxon>
        <taxon>Fungi</taxon>
        <taxon>Dikarya</taxon>
        <taxon>Ascomycota</taxon>
        <taxon>Pezizomycotina</taxon>
        <taxon>Eurotiomycetes</taxon>
        <taxon>Eurotiomycetidae</taxon>
        <taxon>Eurotiales</taxon>
        <taxon>Elaphomycetaceae</taxon>
        <taxon>Elaphomyces</taxon>
    </lineage>
</organism>
<dbReference type="GO" id="GO:0045333">
    <property type="term" value="P:cellular respiration"/>
    <property type="evidence" value="ECO:0007669"/>
    <property type="project" value="InterPro"/>
</dbReference>
<reference evidence="5 6" key="1">
    <citation type="journal article" date="2015" name="Environ. Microbiol.">
        <title>Metagenome sequence of Elaphomyces granulatus from sporocarp tissue reveals Ascomycota ectomycorrhizal fingerprints of genome expansion and a Proteobacteria-rich microbiome.</title>
        <authorList>
            <person name="Quandt C.A."/>
            <person name="Kohler A."/>
            <person name="Hesse C.N."/>
            <person name="Sharpton T.J."/>
            <person name="Martin F."/>
            <person name="Spatafora J.W."/>
        </authorList>
    </citation>
    <scope>NUCLEOTIDE SEQUENCE [LARGE SCALE GENOMIC DNA]</scope>
    <source>
        <strain evidence="5 6">OSC145934</strain>
    </source>
</reference>
<dbReference type="Pfam" id="PF03364">
    <property type="entry name" value="Polyketide_cyc"/>
    <property type="match status" value="1"/>
</dbReference>
<name>A0A232LSY2_9EURO</name>
<comment type="similarity">
    <text evidence="1">Belongs to the COQ10 family.</text>
</comment>
<dbReference type="OrthoDB" id="292693at2759"/>
<evidence type="ECO:0000313" key="6">
    <source>
        <dbReference type="Proteomes" id="UP000243515"/>
    </source>
</evidence>
<comment type="caution">
    <text evidence="5">The sequence shown here is derived from an EMBL/GenBank/DDBJ whole genome shotgun (WGS) entry which is preliminary data.</text>
</comment>
<evidence type="ECO:0000259" key="4">
    <source>
        <dbReference type="Pfam" id="PF03364"/>
    </source>
</evidence>
<dbReference type="PANTHER" id="PTHR12901">
    <property type="entry name" value="SPERM PROTEIN HOMOLOG"/>
    <property type="match status" value="1"/>
</dbReference>